<proteinExistence type="predicted"/>
<dbReference type="EMBL" id="CAJVQB010037839">
    <property type="protein sequence ID" value="CAG8825620.1"/>
    <property type="molecule type" value="Genomic_DNA"/>
</dbReference>
<accession>A0ABN7WB84</accession>
<evidence type="ECO:0000313" key="1">
    <source>
        <dbReference type="EMBL" id="CAG8825620.1"/>
    </source>
</evidence>
<feature type="non-terminal residue" evidence="1">
    <location>
        <position position="58"/>
    </location>
</feature>
<organism evidence="1 2">
    <name type="scientific">Gigaspora margarita</name>
    <dbReference type="NCBI Taxonomy" id="4874"/>
    <lineage>
        <taxon>Eukaryota</taxon>
        <taxon>Fungi</taxon>
        <taxon>Fungi incertae sedis</taxon>
        <taxon>Mucoromycota</taxon>
        <taxon>Glomeromycotina</taxon>
        <taxon>Glomeromycetes</taxon>
        <taxon>Diversisporales</taxon>
        <taxon>Gigasporaceae</taxon>
        <taxon>Gigaspora</taxon>
    </lineage>
</organism>
<reference evidence="1 2" key="1">
    <citation type="submission" date="2021-06" db="EMBL/GenBank/DDBJ databases">
        <authorList>
            <person name="Kallberg Y."/>
            <person name="Tangrot J."/>
            <person name="Rosling A."/>
        </authorList>
    </citation>
    <scope>NUCLEOTIDE SEQUENCE [LARGE SCALE GENOMIC DNA]</scope>
    <source>
        <strain evidence="1 2">120-4 pot B 10/14</strain>
    </source>
</reference>
<name>A0ABN7WB84_GIGMA</name>
<sequence length="58" mass="6772">MNTNIQAIQETDHEQTFCERKNHLAKEAHACSTANETIEDAEQRRSVQKQTYACQYEE</sequence>
<keyword evidence="2" id="KW-1185">Reference proteome</keyword>
<protein>
    <submittedName>
        <fullName evidence="1">7315_t:CDS:1</fullName>
    </submittedName>
</protein>
<gene>
    <name evidence="1" type="ORF">GMARGA_LOCUS28889</name>
</gene>
<dbReference type="Proteomes" id="UP000789901">
    <property type="component" value="Unassembled WGS sequence"/>
</dbReference>
<comment type="caution">
    <text evidence="1">The sequence shown here is derived from an EMBL/GenBank/DDBJ whole genome shotgun (WGS) entry which is preliminary data.</text>
</comment>
<evidence type="ECO:0000313" key="2">
    <source>
        <dbReference type="Proteomes" id="UP000789901"/>
    </source>
</evidence>